<dbReference type="Proteomes" id="UP000460221">
    <property type="component" value="Unassembled WGS sequence"/>
</dbReference>
<evidence type="ECO:0000256" key="4">
    <source>
        <dbReference type="ARBA" id="ARBA00023002"/>
    </source>
</evidence>
<organism evidence="6 7">
    <name type="scientific">Nakamurella alba</name>
    <dbReference type="NCBI Taxonomy" id="2665158"/>
    <lineage>
        <taxon>Bacteria</taxon>
        <taxon>Bacillati</taxon>
        <taxon>Actinomycetota</taxon>
        <taxon>Actinomycetes</taxon>
        <taxon>Nakamurellales</taxon>
        <taxon>Nakamurellaceae</taxon>
        <taxon>Nakamurella</taxon>
    </lineage>
</organism>
<feature type="domain" description="FAD-dependent oxidoreductase 2 FAD-binding" evidence="5">
    <location>
        <begin position="12"/>
        <end position="427"/>
    </location>
</feature>
<dbReference type="Pfam" id="PF00890">
    <property type="entry name" value="FAD_binding_2"/>
    <property type="match status" value="1"/>
</dbReference>
<reference evidence="6 7" key="1">
    <citation type="submission" date="2019-11" db="EMBL/GenBank/DDBJ databases">
        <authorList>
            <person name="Jiang L.-Q."/>
        </authorList>
    </citation>
    <scope>NUCLEOTIDE SEQUENCE [LARGE SCALE GENOMIC DNA]</scope>
    <source>
        <strain evidence="6 7">YIM 132087</strain>
    </source>
</reference>
<keyword evidence="3" id="KW-0274">FAD</keyword>
<dbReference type="SUPFAM" id="SSF51905">
    <property type="entry name" value="FAD/NAD(P)-binding domain"/>
    <property type="match status" value="1"/>
</dbReference>
<dbReference type="EMBL" id="WLYK01000017">
    <property type="protein sequence ID" value="MTD17241.1"/>
    <property type="molecule type" value="Genomic_DNA"/>
</dbReference>
<evidence type="ECO:0000256" key="3">
    <source>
        <dbReference type="ARBA" id="ARBA00022827"/>
    </source>
</evidence>
<dbReference type="InterPro" id="IPR003953">
    <property type="entry name" value="FAD-dep_OxRdtase_2_FAD-bd"/>
</dbReference>
<protein>
    <submittedName>
        <fullName evidence="6">FAD-binding protein</fullName>
    </submittedName>
</protein>
<dbReference type="InterPro" id="IPR027477">
    <property type="entry name" value="Succ_DH/fumarate_Rdtase_cat_sf"/>
</dbReference>
<keyword evidence="7" id="KW-1185">Reference proteome</keyword>
<keyword evidence="2" id="KW-0285">Flavoprotein</keyword>
<keyword evidence="4" id="KW-0560">Oxidoreductase</keyword>
<comment type="cofactor">
    <cofactor evidence="1">
        <name>FAD</name>
        <dbReference type="ChEBI" id="CHEBI:57692"/>
    </cofactor>
</comment>
<evidence type="ECO:0000256" key="2">
    <source>
        <dbReference type="ARBA" id="ARBA00022630"/>
    </source>
</evidence>
<dbReference type="RefSeq" id="WP_154771243.1">
    <property type="nucleotide sequence ID" value="NZ_WLYK01000017.1"/>
</dbReference>
<dbReference type="GO" id="GO:0033765">
    <property type="term" value="F:steroid dehydrogenase activity, acting on the CH-CH group of donors"/>
    <property type="evidence" value="ECO:0007669"/>
    <property type="project" value="UniProtKB-ARBA"/>
</dbReference>
<dbReference type="SUPFAM" id="SSF56425">
    <property type="entry name" value="Succinate dehydrogenase/fumarate reductase flavoprotein, catalytic domain"/>
    <property type="match status" value="1"/>
</dbReference>
<comment type="caution">
    <text evidence="6">The sequence shown here is derived from an EMBL/GenBank/DDBJ whole genome shotgun (WGS) entry which is preliminary data.</text>
</comment>
<dbReference type="AlphaFoldDB" id="A0A7K1FT00"/>
<proteinExistence type="predicted"/>
<evidence type="ECO:0000256" key="1">
    <source>
        <dbReference type="ARBA" id="ARBA00001974"/>
    </source>
</evidence>
<dbReference type="Gene3D" id="3.90.700.10">
    <property type="entry name" value="Succinate dehydrogenase/fumarate reductase flavoprotein, catalytic domain"/>
    <property type="match status" value="1"/>
</dbReference>
<evidence type="ECO:0000259" key="5">
    <source>
        <dbReference type="Pfam" id="PF00890"/>
    </source>
</evidence>
<gene>
    <name evidence="6" type="ORF">GIS00_25245</name>
</gene>
<dbReference type="Gene3D" id="3.50.50.60">
    <property type="entry name" value="FAD/NAD(P)-binding domain"/>
    <property type="match status" value="1"/>
</dbReference>
<accession>A0A7K1FT00</accession>
<name>A0A7K1FT00_9ACTN</name>
<evidence type="ECO:0000313" key="6">
    <source>
        <dbReference type="EMBL" id="MTD17241.1"/>
    </source>
</evidence>
<sequence length="455" mass="47941">MNSSVEPQSQVDLLVIGAGMAGLTAAARAVDRGASVLLVESNDVVGGNGRYAGYIWTAPDHQVMAEWNPDGDESLRRTLVDGLPDALDWLRHVGVEVGPAQKQLAFGVGYKFDTNHYIDLCRAVVVAGGELLTSTFTERLLTEDGAVVGALLRLPDGSSREVHATATVLATGGFQGDPDLVAELVHPAARDIPLRSGPASRGDGLRLGRVVGAAEAGDNAGFYGHLIPSGIPFADPADFVDLSLYYSEHGLLFNLDNERFTDESLADHLTTMALLEQPEARGLLIADARVHRDYIIKPYVAGAPSTDKYAIAYRRGGRCGIAESIDELEALPESWGYDGAAIAAQVRAYNEAVAAGSSLTPGRKLDATPLDEPPYYVIEAIPAITFPFHGLRIDDRARVLDAAGTPIRGLYAAGSDSGGLYVRAYAGSLAPAVVFGLAAAEDAVATSTSVALERS</sequence>
<dbReference type="GO" id="GO:0008202">
    <property type="term" value="P:steroid metabolic process"/>
    <property type="evidence" value="ECO:0007669"/>
    <property type="project" value="UniProtKB-ARBA"/>
</dbReference>
<dbReference type="InterPro" id="IPR036188">
    <property type="entry name" value="FAD/NAD-bd_sf"/>
</dbReference>
<dbReference type="PANTHER" id="PTHR43400:SF10">
    <property type="entry name" value="3-OXOSTEROID 1-DEHYDROGENASE"/>
    <property type="match status" value="1"/>
</dbReference>
<dbReference type="PRINTS" id="PR00368">
    <property type="entry name" value="FADPNR"/>
</dbReference>
<dbReference type="PANTHER" id="PTHR43400">
    <property type="entry name" value="FUMARATE REDUCTASE"/>
    <property type="match status" value="1"/>
</dbReference>
<dbReference type="PRINTS" id="PR00411">
    <property type="entry name" value="PNDRDTASEI"/>
</dbReference>
<dbReference type="InterPro" id="IPR050315">
    <property type="entry name" value="FAD-oxidoreductase_2"/>
</dbReference>
<evidence type="ECO:0000313" key="7">
    <source>
        <dbReference type="Proteomes" id="UP000460221"/>
    </source>
</evidence>